<name>A0AAV2YJC7_9STRA</name>
<dbReference type="InterPro" id="IPR026081">
    <property type="entry name" value="DISC1"/>
</dbReference>
<feature type="coiled-coil region" evidence="5">
    <location>
        <begin position="717"/>
        <end position="751"/>
    </location>
</feature>
<evidence type="ECO:0000256" key="7">
    <source>
        <dbReference type="SAM" id="Phobius"/>
    </source>
</evidence>
<evidence type="ECO:0000256" key="5">
    <source>
        <dbReference type="SAM" id="Coils"/>
    </source>
</evidence>
<feature type="compositionally biased region" description="Acidic residues" evidence="6">
    <location>
        <begin position="977"/>
        <end position="996"/>
    </location>
</feature>
<feature type="transmembrane region" description="Helical" evidence="7">
    <location>
        <begin position="1730"/>
        <end position="1749"/>
    </location>
</feature>
<feature type="region of interest" description="Disordered" evidence="6">
    <location>
        <begin position="35"/>
        <end position="233"/>
    </location>
</feature>
<feature type="compositionally biased region" description="Low complexity" evidence="6">
    <location>
        <begin position="1416"/>
        <end position="1429"/>
    </location>
</feature>
<feature type="domain" description="UVR" evidence="8">
    <location>
        <begin position="1142"/>
        <end position="1177"/>
    </location>
</feature>
<feature type="transmembrane region" description="Helical" evidence="7">
    <location>
        <begin position="1795"/>
        <end position="1818"/>
    </location>
</feature>
<dbReference type="PROSITE" id="PS50151">
    <property type="entry name" value="UVR"/>
    <property type="match status" value="3"/>
</dbReference>
<reference evidence="9" key="2">
    <citation type="journal article" date="2023" name="Microbiol Resour">
        <title>Decontamination and Annotation of the Draft Genome Sequence of the Oomycete Lagenidium giganteum ARSEF 373.</title>
        <authorList>
            <person name="Morgan W.R."/>
            <person name="Tartar A."/>
        </authorList>
    </citation>
    <scope>NUCLEOTIDE SEQUENCE</scope>
    <source>
        <strain evidence="9">ARSEF 373</strain>
    </source>
</reference>
<evidence type="ECO:0000313" key="9">
    <source>
        <dbReference type="EMBL" id="DAZ95092.1"/>
    </source>
</evidence>
<feature type="coiled-coil region" evidence="5">
    <location>
        <begin position="650"/>
        <end position="691"/>
    </location>
</feature>
<dbReference type="GO" id="GO:0005874">
    <property type="term" value="C:microtubule"/>
    <property type="evidence" value="ECO:0007669"/>
    <property type="project" value="TreeGrafter"/>
</dbReference>
<organism evidence="9 10">
    <name type="scientific">Lagenidium giganteum</name>
    <dbReference type="NCBI Taxonomy" id="4803"/>
    <lineage>
        <taxon>Eukaryota</taxon>
        <taxon>Sar</taxon>
        <taxon>Stramenopiles</taxon>
        <taxon>Oomycota</taxon>
        <taxon>Peronosporomycetes</taxon>
        <taxon>Pythiales</taxon>
        <taxon>Pythiaceae</taxon>
    </lineage>
</organism>
<feature type="transmembrane region" description="Helical" evidence="7">
    <location>
        <begin position="1571"/>
        <end position="1593"/>
    </location>
</feature>
<feature type="compositionally biased region" description="Polar residues" evidence="6">
    <location>
        <begin position="254"/>
        <end position="272"/>
    </location>
</feature>
<dbReference type="InterPro" id="IPR001943">
    <property type="entry name" value="UVR_dom"/>
</dbReference>
<dbReference type="PANTHER" id="PTHR14332:SF3">
    <property type="entry name" value="DISRUPTED IN SCHIZOPHRENIA 1 PROTEIN"/>
    <property type="match status" value="1"/>
</dbReference>
<accession>A0AAV2YJC7</accession>
<keyword evidence="10" id="KW-1185">Reference proteome</keyword>
<dbReference type="GO" id="GO:0022857">
    <property type="term" value="F:transmembrane transporter activity"/>
    <property type="evidence" value="ECO:0007669"/>
    <property type="project" value="InterPro"/>
</dbReference>
<proteinExistence type="predicted"/>
<feature type="compositionally biased region" description="Pro residues" evidence="6">
    <location>
        <begin position="446"/>
        <end position="455"/>
    </location>
</feature>
<dbReference type="GO" id="GO:0045111">
    <property type="term" value="C:intermediate filament cytoskeleton"/>
    <property type="evidence" value="ECO:0007669"/>
    <property type="project" value="TreeGrafter"/>
</dbReference>
<dbReference type="InterPro" id="IPR002293">
    <property type="entry name" value="AA/rel_permease1"/>
</dbReference>
<reference evidence="9" key="1">
    <citation type="submission" date="2022-11" db="EMBL/GenBank/DDBJ databases">
        <authorList>
            <person name="Morgan W.R."/>
            <person name="Tartar A."/>
        </authorList>
    </citation>
    <scope>NUCLEOTIDE SEQUENCE</scope>
    <source>
        <strain evidence="9">ARSEF 373</strain>
    </source>
</reference>
<feature type="compositionally biased region" description="Polar residues" evidence="6">
    <location>
        <begin position="323"/>
        <end position="336"/>
    </location>
</feature>
<protein>
    <recommendedName>
        <fullName evidence="8">UVR domain-containing protein</fullName>
    </recommendedName>
</protein>
<gene>
    <name evidence="9" type="ORF">N0F65_001694</name>
</gene>
<dbReference type="PANTHER" id="PTHR14332">
    <property type="entry name" value="DISRUPTED IN SCHIZOPHRENIA 1 PROTEIN"/>
    <property type="match status" value="1"/>
</dbReference>
<feature type="region of interest" description="Disordered" evidence="6">
    <location>
        <begin position="1078"/>
        <end position="1137"/>
    </location>
</feature>
<dbReference type="GO" id="GO:0016020">
    <property type="term" value="C:membrane"/>
    <property type="evidence" value="ECO:0007669"/>
    <property type="project" value="UniProtKB-SubCell"/>
</dbReference>
<feature type="region of interest" description="Disordered" evidence="6">
    <location>
        <begin position="247"/>
        <end position="295"/>
    </location>
</feature>
<feature type="coiled-coil region" evidence="5">
    <location>
        <begin position="485"/>
        <end position="512"/>
    </location>
</feature>
<feature type="coiled-coil region" evidence="5">
    <location>
        <begin position="568"/>
        <end position="602"/>
    </location>
</feature>
<feature type="compositionally biased region" description="Polar residues" evidence="6">
    <location>
        <begin position="1258"/>
        <end position="1275"/>
    </location>
</feature>
<evidence type="ECO:0000256" key="3">
    <source>
        <dbReference type="ARBA" id="ARBA00022989"/>
    </source>
</evidence>
<dbReference type="Pfam" id="PF13520">
    <property type="entry name" value="AA_permease_2"/>
    <property type="match status" value="1"/>
</dbReference>
<feature type="transmembrane region" description="Helical" evidence="7">
    <location>
        <begin position="1920"/>
        <end position="1938"/>
    </location>
</feature>
<feature type="compositionally biased region" description="Polar residues" evidence="6">
    <location>
        <begin position="1342"/>
        <end position="1365"/>
    </location>
</feature>
<feature type="region of interest" description="Disordered" evidence="6">
    <location>
        <begin position="1486"/>
        <end position="1506"/>
    </location>
</feature>
<dbReference type="Gene3D" id="1.20.1740.10">
    <property type="entry name" value="Amino acid/polyamine transporter I"/>
    <property type="match status" value="1"/>
</dbReference>
<evidence type="ECO:0000313" key="10">
    <source>
        <dbReference type="Proteomes" id="UP001146120"/>
    </source>
</evidence>
<feature type="transmembrane region" description="Helical" evidence="7">
    <location>
        <begin position="1663"/>
        <end position="1684"/>
    </location>
</feature>
<feature type="region of interest" description="Disordered" evidence="6">
    <location>
        <begin position="379"/>
        <end position="458"/>
    </location>
</feature>
<comment type="caution">
    <text evidence="9">The sequence shown here is derived from an EMBL/GenBank/DDBJ whole genome shotgun (WGS) entry which is preliminary data.</text>
</comment>
<feature type="transmembrane region" description="Helical" evidence="7">
    <location>
        <begin position="1691"/>
        <end position="1710"/>
    </location>
</feature>
<feature type="domain" description="UVR" evidence="8">
    <location>
        <begin position="829"/>
        <end position="864"/>
    </location>
</feature>
<feature type="region of interest" description="Disordered" evidence="6">
    <location>
        <begin position="317"/>
        <end position="340"/>
    </location>
</feature>
<feature type="region of interest" description="Disordered" evidence="6">
    <location>
        <begin position="1178"/>
        <end position="1385"/>
    </location>
</feature>
<evidence type="ECO:0000256" key="4">
    <source>
        <dbReference type="ARBA" id="ARBA00023136"/>
    </source>
</evidence>
<keyword evidence="3 7" id="KW-1133">Transmembrane helix</keyword>
<feature type="compositionally biased region" description="Low complexity" evidence="6">
    <location>
        <begin position="93"/>
        <end position="107"/>
    </location>
</feature>
<feature type="coiled-coil region" evidence="5">
    <location>
        <begin position="811"/>
        <end position="913"/>
    </location>
</feature>
<feature type="compositionally biased region" description="Polar residues" evidence="6">
    <location>
        <begin position="1435"/>
        <end position="1448"/>
    </location>
</feature>
<feature type="transmembrane region" description="Helical" evidence="7">
    <location>
        <begin position="1761"/>
        <end position="1783"/>
    </location>
</feature>
<feature type="transmembrane region" description="Helical" evidence="7">
    <location>
        <begin position="1944"/>
        <end position="1965"/>
    </location>
</feature>
<keyword evidence="2 7" id="KW-0812">Transmembrane</keyword>
<keyword evidence="4 7" id="KW-0472">Membrane</keyword>
<evidence type="ECO:0000256" key="2">
    <source>
        <dbReference type="ARBA" id="ARBA00022692"/>
    </source>
</evidence>
<dbReference type="Proteomes" id="UP001146120">
    <property type="component" value="Unassembled WGS sequence"/>
</dbReference>
<feature type="compositionally biased region" description="Low complexity" evidence="6">
    <location>
        <begin position="1313"/>
        <end position="1325"/>
    </location>
</feature>
<feature type="compositionally biased region" description="Low complexity" evidence="6">
    <location>
        <begin position="412"/>
        <end position="434"/>
    </location>
</feature>
<feature type="region of interest" description="Disordered" evidence="6">
    <location>
        <begin position="969"/>
        <end position="1022"/>
    </location>
</feature>
<feature type="compositionally biased region" description="Low complexity" evidence="6">
    <location>
        <begin position="388"/>
        <end position="405"/>
    </location>
</feature>
<feature type="region of interest" description="Disordered" evidence="6">
    <location>
        <begin position="1404"/>
        <end position="1471"/>
    </location>
</feature>
<dbReference type="EMBL" id="DAKRPA010000218">
    <property type="protein sequence ID" value="DAZ95092.1"/>
    <property type="molecule type" value="Genomic_DNA"/>
</dbReference>
<sequence length="2017" mass="215779">MAKRKAVDAALPYSCYSPPTAACQFSISIQILKKEEGPAKGGGPPGHRTSATGATEEQPAGGGFFNLPPPVAKGGGGGATYNAPSIPNGQMGGLPPSSSPGYGRPAAGGPPAPYGAGYGPPHGHGNPMGASPVKGPGPAPAQAPGGLDMFGGMSVKTGPPPAYGGSHHGHGAPGQVPGYGNAPPAPAPAAPTGSLFSGLDFAPSAGVGSAAPHQEHEPPAQPPVIQRRKSGSRTGSFNYLDVAAAAAPDATNAPESITKQRSSLTGAGSAQGFSRAGSVSKVKKKKKTFRPGFGRQLSDESIAALQRGDLKEEEIMSQHLQEDQASSTGADSTRSSVVAPGDLSHMLPSISDFSSGSVLSGLTLHSAATATPASSGGGMLAGLTVHNPATSPKSSKTAAPASPKADSGRGSGLLAGLSVHAPSSSQSTSDASTSVVMPRHVEKPQKPPSPPPPATPEEKLLSTLRDFHSAALAFKESVQRQNEDENRILEKKMQLSNQLAQYELDLREVEAQQHQACDAEDFEKADALNASINSVRHCITLTESDIRKVDSELATFVKAKEKAFANQLRSTRGTLKELEKFREDQEAEKTALRNEFKQYEVEETEQLQFEAERIESEMTHVTANLSHLMSEKSEIDNTIEEQCKDEFATRAQLMDEKAGVEEEVRELERLLRLKQERVREIQGSIDKAEHDIDVVRSRFARQLKRIADREDTILKTKAEVEGDAEQLKVQKKEFNEKIHSYEADIASISKRIVGIRKEMRVAVILTSVLETQETRREQSLIRKKQQTAELSSLSDAAAIAEQSFTMLRKQHDELEKSLSIHRNAIASAEAMIPRLEQEKKEAAAQRNFKEAARISKDIKALEKDRATAEEMVEVVEMELQDLKERISKREVECEQKKAELSNVERQLELATLQELWKEAKHLRSCVRKMEKCKSEGVAADNGVDFRSSALLLVNAELDACMMQVTALEKKYDTSDPNPDDDESEEDSEELDEDEAMDLVHEHAVPRSSIMGRGDGDESGEIDIDASVDGATALEDINSKLSELESLIEKATDNEEYELAARLDEKIESLKRRQHSIMALASKDFHGDTEAEDEDEDKDEDDDEQPQPAESEEAHPEPIKEHSHPTHEGEEKAELAEQLAELQARIVEVEGEIETATENEDFDAAAELDEELNELREEEKEILALLSTNGDDKPSSGSASGSMFEGLGVKASAESEPTEDEAPSEASMFQGLQLGSPRGSASGAPPSTESSMFGGMQLRTGTDGNDSETTPASPDQSIFGGLQVNAASPRKSSLTSPAAVASPEPSMFGGLELAPSSPRRSSGGASNPATSPRGSLFGGLTVASGSPRKSQTSSTPASPRGSTSATAVVEHSDAASPPSSMFGGLELSTSAPAADIAAADEAVAIEASRAEDDQTQSPSASAAATVDSSSIFGGLSVNSSEETSANEDPNASMFGGLTLNAPPASANGDSEPSILSSLSLASAASVGDAPAAAAEDEPAEEDEPTAPVEAEVAEVASEAVVTLLLPRKSLDRAHAIERNNKLGVLSVALITYFNVCGGPWGSEPIVSSCGPLVGIIAAMVFPFIWCLPLALSFAELFSAFPTDSSFCTWVGKAFGRPMGFFVGYWSWVGGVIDNAIYPCLMVDSIYAVFAGPEENTIKTVMVPLWMYMVRLSVATVFMLPTIYSIDAVGRFLLLLGVLVIMPFIVLIVMAVPQVDPSNWFVVRPEQDWSQLVSVLYWCYSGFDAAGAYAGEIDQPNKTYPRAMMLTVSLVALTYSTPFFSISGVNKPPYETWADGYYPVIAEAIGGASLRSWFLVCAILGNSGVYIAKLTKNGFQLAGMADLGMAPRFFIHRTASKGVPQRSILLSFFIISFMAMFDFNVILGVDNFLSSLSCVTELCAVVRLRFKLPDLVRPYKVNVSDRALLVIMIIPFCLGTFVMINEFTKSSLSMILNTLAIIGGVLSYYVLRHSQNKTTQELLRIRLELGVSPAVALTEANNAPFATAKDSLLSHEQRKPVYT</sequence>
<feature type="compositionally biased region" description="Acidic residues" evidence="6">
    <location>
        <begin position="1493"/>
        <end position="1503"/>
    </location>
</feature>
<feature type="compositionally biased region" description="Acidic residues" evidence="6">
    <location>
        <begin position="1089"/>
        <end position="1104"/>
    </location>
</feature>
<keyword evidence="5" id="KW-0175">Coiled coil</keyword>
<feature type="domain" description="UVR" evidence="8">
    <location>
        <begin position="1037"/>
        <end position="1072"/>
    </location>
</feature>
<feature type="compositionally biased region" description="Low complexity" evidence="6">
    <location>
        <begin position="1234"/>
        <end position="1246"/>
    </location>
</feature>
<feature type="compositionally biased region" description="Basic and acidic residues" evidence="6">
    <location>
        <begin position="1111"/>
        <end position="1134"/>
    </location>
</feature>
<evidence type="ECO:0000256" key="1">
    <source>
        <dbReference type="ARBA" id="ARBA00004141"/>
    </source>
</evidence>
<evidence type="ECO:0000256" key="6">
    <source>
        <dbReference type="SAM" id="MobiDB-lite"/>
    </source>
</evidence>
<dbReference type="GO" id="GO:0005815">
    <property type="term" value="C:microtubule organizing center"/>
    <property type="evidence" value="ECO:0007669"/>
    <property type="project" value="TreeGrafter"/>
</dbReference>
<evidence type="ECO:0000259" key="8">
    <source>
        <dbReference type="PROSITE" id="PS50151"/>
    </source>
</evidence>
<comment type="subcellular location">
    <subcellularLocation>
        <location evidence="1">Membrane</location>
        <topology evidence="1">Multi-pass membrane protein</topology>
    </subcellularLocation>
</comment>